<dbReference type="SUPFAM" id="SSF51735">
    <property type="entry name" value="NAD(P)-binding Rossmann-fold domains"/>
    <property type="match status" value="1"/>
</dbReference>
<keyword evidence="3 5" id="KW-0520">NAD</keyword>
<dbReference type="Gene3D" id="3.40.50.720">
    <property type="entry name" value="NAD(P)-binding Rossmann-like Domain"/>
    <property type="match status" value="1"/>
</dbReference>
<dbReference type="Proteomes" id="UP000433652">
    <property type="component" value="Unassembled WGS sequence"/>
</dbReference>
<dbReference type="InterPro" id="IPR046346">
    <property type="entry name" value="Aminoacid_DH-like_N_sf"/>
</dbReference>
<dbReference type="InterPro" id="IPR016211">
    <property type="entry name" value="Glu/Phe/Leu/Val/Trp_DH_bac/arc"/>
</dbReference>
<dbReference type="PIRSF" id="PIRSF000188">
    <property type="entry name" value="Phe_leu_dh"/>
    <property type="match status" value="1"/>
</dbReference>
<comment type="caution">
    <text evidence="8">The sequence shown here is derived from an EMBL/GenBank/DDBJ whole genome shotgun (WGS) entry which is preliminary data.</text>
</comment>
<feature type="domain" description="Glutamate/phenylalanine/leucine/valine/L-tryptophan dehydrogenase C-terminal" evidence="7">
    <location>
        <begin position="145"/>
        <end position="351"/>
    </location>
</feature>
<dbReference type="InterPro" id="IPR006095">
    <property type="entry name" value="Glu/Leu/Phe/Val/Trp_DH"/>
</dbReference>
<dbReference type="PANTHER" id="PTHR42722:SF1">
    <property type="entry name" value="VALINE DEHYDROGENASE"/>
    <property type="match status" value="1"/>
</dbReference>
<dbReference type="InterPro" id="IPR006097">
    <property type="entry name" value="Glu/Leu/Phe/Val/Trp_DH_dimer"/>
</dbReference>
<accession>A0A6I4SW70</accession>
<evidence type="ECO:0000256" key="5">
    <source>
        <dbReference type="PIRSR" id="PIRSR000188-2"/>
    </source>
</evidence>
<evidence type="ECO:0000256" key="2">
    <source>
        <dbReference type="ARBA" id="ARBA00023002"/>
    </source>
</evidence>
<proteinExistence type="inferred from homology"/>
<evidence type="ECO:0000256" key="6">
    <source>
        <dbReference type="RuleBase" id="RU004417"/>
    </source>
</evidence>
<evidence type="ECO:0000256" key="3">
    <source>
        <dbReference type="ARBA" id="ARBA00023027"/>
    </source>
</evidence>
<comment type="similarity">
    <text evidence="1 6">Belongs to the Glu/Leu/Phe/Val dehydrogenases family.</text>
</comment>
<dbReference type="InterPro" id="IPR006096">
    <property type="entry name" value="Glu/Leu/Phe/Val/Trp_DH_C"/>
</dbReference>
<sequence>MCYPARSQASPPESVHVIRDAESGLEGVIVLHSTKLGPAAGGCRLWRYGDESAATRDALRLAQGMAYKNALAGLPLGGGKAVLRLPEGSFDRAKLFTAFGRKVAALKGAYVTAEDVGTTVADMQVVNEATHHVAGLPQKPGLPGGDPSPWTALGVFLSMREAARRKFGSDLSGLTVAVQGLGNVGARLCHLLHEAGARLVVAEPRSDVAAAVACRYGAEIASVAGIAQARCEIFAPCALGGVLNADSVANLQARIVCGGANNVLATEEDGDRLADRSVLYAPDYVVNAGGIINVAAEYLGWTTTEVELRVRQTDLRLAAVFDHCESTGLPPHRAADLLALKRIAAGAASSALSNAA</sequence>
<dbReference type="GO" id="GO:0016639">
    <property type="term" value="F:oxidoreductase activity, acting on the CH-NH2 group of donors, NAD or NADP as acceptor"/>
    <property type="evidence" value="ECO:0007669"/>
    <property type="project" value="InterPro"/>
</dbReference>
<keyword evidence="2 6" id="KW-0560">Oxidoreductase</keyword>
<organism evidence="8 9">
    <name type="scientific">Croceibacterium salegens</name>
    <dbReference type="NCBI Taxonomy" id="1737568"/>
    <lineage>
        <taxon>Bacteria</taxon>
        <taxon>Pseudomonadati</taxon>
        <taxon>Pseudomonadota</taxon>
        <taxon>Alphaproteobacteria</taxon>
        <taxon>Sphingomonadales</taxon>
        <taxon>Erythrobacteraceae</taxon>
        <taxon>Croceibacterium</taxon>
    </lineage>
</organism>
<evidence type="ECO:0000256" key="4">
    <source>
        <dbReference type="PIRSR" id="PIRSR000188-1"/>
    </source>
</evidence>
<feature type="active site" description="Proton donor/acceptor" evidence="4">
    <location>
        <position position="80"/>
    </location>
</feature>
<dbReference type="SUPFAM" id="SSF53223">
    <property type="entry name" value="Aminoacid dehydrogenase-like, N-terminal domain"/>
    <property type="match status" value="1"/>
</dbReference>
<dbReference type="OrthoDB" id="9803297at2"/>
<dbReference type="PANTHER" id="PTHR42722">
    <property type="entry name" value="LEUCINE DEHYDROGENASE"/>
    <property type="match status" value="1"/>
</dbReference>
<dbReference type="EMBL" id="WTYM01000049">
    <property type="protein sequence ID" value="MXO60364.1"/>
    <property type="molecule type" value="Genomic_DNA"/>
</dbReference>
<protein>
    <submittedName>
        <fullName evidence="8">Amino acid dehydrogenase</fullName>
    </submittedName>
</protein>
<dbReference type="GO" id="GO:0000166">
    <property type="term" value="F:nucleotide binding"/>
    <property type="evidence" value="ECO:0007669"/>
    <property type="project" value="UniProtKB-KW"/>
</dbReference>
<keyword evidence="5" id="KW-0547">Nucleotide-binding</keyword>
<feature type="binding site" evidence="5">
    <location>
        <begin position="180"/>
        <end position="185"/>
    </location>
    <ligand>
        <name>NAD(+)</name>
        <dbReference type="ChEBI" id="CHEBI:57540"/>
    </ligand>
</feature>
<dbReference type="AlphaFoldDB" id="A0A6I4SW70"/>
<evidence type="ECO:0000256" key="1">
    <source>
        <dbReference type="ARBA" id="ARBA00006382"/>
    </source>
</evidence>
<evidence type="ECO:0000313" key="9">
    <source>
        <dbReference type="Proteomes" id="UP000433652"/>
    </source>
</evidence>
<dbReference type="GO" id="GO:0006520">
    <property type="term" value="P:amino acid metabolic process"/>
    <property type="evidence" value="ECO:0007669"/>
    <property type="project" value="InterPro"/>
</dbReference>
<evidence type="ECO:0000313" key="8">
    <source>
        <dbReference type="EMBL" id="MXO60364.1"/>
    </source>
</evidence>
<keyword evidence="9" id="KW-1185">Reference proteome</keyword>
<dbReference type="CDD" id="cd01075">
    <property type="entry name" value="NAD_bind_Leu_Phe_Val_DH"/>
    <property type="match status" value="1"/>
</dbReference>
<evidence type="ECO:0000259" key="7">
    <source>
        <dbReference type="SMART" id="SM00839"/>
    </source>
</evidence>
<gene>
    <name evidence="8" type="ORF">GRI89_12525</name>
</gene>
<dbReference type="PRINTS" id="PR00082">
    <property type="entry name" value="GLFDHDRGNASE"/>
</dbReference>
<dbReference type="SMART" id="SM00839">
    <property type="entry name" value="ELFV_dehydrog"/>
    <property type="match status" value="1"/>
</dbReference>
<dbReference type="Gene3D" id="3.40.50.10860">
    <property type="entry name" value="Leucine Dehydrogenase, chain A, domain 1"/>
    <property type="match status" value="1"/>
</dbReference>
<reference evidence="8 9" key="1">
    <citation type="submission" date="2019-12" db="EMBL/GenBank/DDBJ databases">
        <title>Genomic-based taxomic classification of the family Erythrobacteraceae.</title>
        <authorList>
            <person name="Xu L."/>
        </authorList>
    </citation>
    <scope>NUCLEOTIDE SEQUENCE [LARGE SCALE GENOMIC DNA]</scope>
    <source>
        <strain evidence="8 9">MCCC 1K01500</strain>
    </source>
</reference>
<dbReference type="Pfam" id="PF00208">
    <property type="entry name" value="ELFV_dehydrog"/>
    <property type="match status" value="1"/>
</dbReference>
<dbReference type="Pfam" id="PF02812">
    <property type="entry name" value="ELFV_dehydrog_N"/>
    <property type="match status" value="1"/>
</dbReference>
<dbReference type="InterPro" id="IPR036291">
    <property type="entry name" value="NAD(P)-bd_dom_sf"/>
</dbReference>
<name>A0A6I4SW70_9SPHN</name>
<dbReference type="RefSeq" id="WP_159796090.1">
    <property type="nucleotide sequence ID" value="NZ_WTYM01000049.1"/>
</dbReference>